<evidence type="ECO:0000313" key="8">
    <source>
        <dbReference type="Proteomes" id="UP000034539"/>
    </source>
</evidence>
<dbReference type="AlphaFoldDB" id="A0A0G0Q2Q2"/>
<evidence type="ECO:0000256" key="1">
    <source>
        <dbReference type="ARBA" id="ARBA00001917"/>
    </source>
</evidence>
<dbReference type="Gene3D" id="3.40.109.10">
    <property type="entry name" value="NADH Oxidase"/>
    <property type="match status" value="1"/>
</dbReference>
<keyword evidence="4" id="KW-0288">FMN</keyword>
<evidence type="ECO:0000256" key="5">
    <source>
        <dbReference type="ARBA" id="ARBA00023002"/>
    </source>
</evidence>
<dbReference type="Pfam" id="PF00881">
    <property type="entry name" value="Nitroreductase"/>
    <property type="match status" value="1"/>
</dbReference>
<comment type="cofactor">
    <cofactor evidence="1">
        <name>FMN</name>
        <dbReference type="ChEBI" id="CHEBI:58210"/>
    </cofactor>
</comment>
<evidence type="ECO:0000256" key="2">
    <source>
        <dbReference type="ARBA" id="ARBA00007118"/>
    </source>
</evidence>
<accession>A0A0G0Q2Q2</accession>
<dbReference type="EMBL" id="LBXN01000064">
    <property type="protein sequence ID" value="KKR31631.1"/>
    <property type="molecule type" value="Genomic_DNA"/>
</dbReference>
<protein>
    <submittedName>
        <fullName evidence="7">Nitroreductase</fullName>
    </submittedName>
</protein>
<dbReference type="PANTHER" id="PTHR43673:SF2">
    <property type="entry name" value="NITROREDUCTASE"/>
    <property type="match status" value="1"/>
</dbReference>
<evidence type="ECO:0000256" key="3">
    <source>
        <dbReference type="ARBA" id="ARBA00022630"/>
    </source>
</evidence>
<proteinExistence type="inferred from homology"/>
<feature type="domain" description="Nitroreductase" evidence="6">
    <location>
        <begin position="8"/>
        <end position="151"/>
    </location>
</feature>
<dbReference type="InterPro" id="IPR000415">
    <property type="entry name" value="Nitroreductase-like"/>
</dbReference>
<comment type="caution">
    <text evidence="7">The sequence shown here is derived from an EMBL/GenBank/DDBJ whole genome shotgun (WGS) entry which is preliminary data.</text>
</comment>
<dbReference type="SUPFAM" id="SSF55469">
    <property type="entry name" value="FMN-dependent nitroreductase-like"/>
    <property type="match status" value="1"/>
</dbReference>
<dbReference type="GO" id="GO:0016491">
    <property type="term" value="F:oxidoreductase activity"/>
    <property type="evidence" value="ECO:0007669"/>
    <property type="project" value="UniProtKB-KW"/>
</dbReference>
<sequence>MDFFEAVQKRVAVRQYISGMSIPKEDLDKILEAARQAPSAGNLQSYKIYVIDKEKDIKEVAKFYRNQKSEFIPSSSAILFFCPDPDRANERYPEKKDHYSLQDATISQAFAILAATSLGYGSCWAGSFDARLVADFLKTDLIPAGSLIIGYPNEKPERKERKPIEELVIYK</sequence>
<dbReference type="Proteomes" id="UP000034539">
    <property type="component" value="Unassembled WGS sequence"/>
</dbReference>
<dbReference type="PANTHER" id="PTHR43673">
    <property type="entry name" value="NAD(P)H NITROREDUCTASE YDGI-RELATED"/>
    <property type="match status" value="1"/>
</dbReference>
<name>A0A0G0Q2Q2_9BACT</name>
<comment type="similarity">
    <text evidence="2">Belongs to the nitroreductase family.</text>
</comment>
<evidence type="ECO:0000256" key="4">
    <source>
        <dbReference type="ARBA" id="ARBA00022643"/>
    </source>
</evidence>
<keyword evidence="5" id="KW-0560">Oxidoreductase</keyword>
<organism evidence="7 8">
    <name type="scientific">Candidatus Gottesmanbacteria bacterium GW2011_GWC2_39_8</name>
    <dbReference type="NCBI Taxonomy" id="1618450"/>
    <lineage>
        <taxon>Bacteria</taxon>
        <taxon>Candidatus Gottesmaniibacteriota</taxon>
    </lineage>
</organism>
<keyword evidence="3" id="KW-0285">Flavoprotein</keyword>
<reference evidence="7 8" key="1">
    <citation type="journal article" date="2015" name="Nature">
        <title>rRNA introns, odd ribosomes, and small enigmatic genomes across a large radiation of phyla.</title>
        <authorList>
            <person name="Brown C.T."/>
            <person name="Hug L.A."/>
            <person name="Thomas B.C."/>
            <person name="Sharon I."/>
            <person name="Castelle C.J."/>
            <person name="Singh A."/>
            <person name="Wilkins M.J."/>
            <person name="Williams K.H."/>
            <person name="Banfield J.F."/>
        </authorList>
    </citation>
    <scope>NUCLEOTIDE SEQUENCE [LARGE SCALE GENOMIC DNA]</scope>
</reference>
<gene>
    <name evidence="7" type="ORF">UT63_C0064G0013</name>
</gene>
<evidence type="ECO:0000313" key="7">
    <source>
        <dbReference type="EMBL" id="KKR31631.1"/>
    </source>
</evidence>
<dbReference type="InterPro" id="IPR029479">
    <property type="entry name" value="Nitroreductase"/>
</dbReference>
<evidence type="ECO:0000259" key="6">
    <source>
        <dbReference type="Pfam" id="PF00881"/>
    </source>
</evidence>